<name>A0A653DCX8_CALMS</name>
<keyword evidence="6" id="KW-0472">Membrane</keyword>
<keyword evidence="2" id="KW-0716">Sensory transduction</keyword>
<keyword evidence="5" id="KW-1133">Transmembrane helix</keyword>
<evidence type="ECO:0000256" key="5">
    <source>
        <dbReference type="ARBA" id="ARBA00022989"/>
    </source>
</evidence>
<dbReference type="GO" id="GO:0007165">
    <property type="term" value="P:signal transduction"/>
    <property type="evidence" value="ECO:0007669"/>
    <property type="project" value="UniProtKB-KW"/>
</dbReference>
<comment type="subcellular location">
    <subcellularLocation>
        <location evidence="1">Membrane</location>
        <topology evidence="1">Multi-pass membrane protein</topology>
    </subcellularLocation>
</comment>
<keyword evidence="3" id="KW-0812">Transmembrane</keyword>
<keyword evidence="10" id="KW-1185">Reference proteome</keyword>
<evidence type="ECO:0000313" key="9">
    <source>
        <dbReference type="EMBL" id="VEN58059.1"/>
    </source>
</evidence>
<protein>
    <submittedName>
        <fullName evidence="9">Uncharacterized protein</fullName>
    </submittedName>
</protein>
<evidence type="ECO:0000256" key="4">
    <source>
        <dbReference type="ARBA" id="ARBA00022725"/>
    </source>
</evidence>
<keyword evidence="7" id="KW-0675">Receptor</keyword>
<evidence type="ECO:0000256" key="2">
    <source>
        <dbReference type="ARBA" id="ARBA00022606"/>
    </source>
</evidence>
<dbReference type="InterPro" id="IPR004117">
    <property type="entry name" value="7tm6_olfct_rcpt"/>
</dbReference>
<organism evidence="9 10">
    <name type="scientific">Callosobruchus maculatus</name>
    <name type="common">Southern cowpea weevil</name>
    <name type="synonym">Pulse bruchid</name>
    <dbReference type="NCBI Taxonomy" id="64391"/>
    <lineage>
        <taxon>Eukaryota</taxon>
        <taxon>Metazoa</taxon>
        <taxon>Ecdysozoa</taxon>
        <taxon>Arthropoda</taxon>
        <taxon>Hexapoda</taxon>
        <taxon>Insecta</taxon>
        <taxon>Pterygota</taxon>
        <taxon>Neoptera</taxon>
        <taxon>Endopterygota</taxon>
        <taxon>Coleoptera</taxon>
        <taxon>Polyphaga</taxon>
        <taxon>Cucujiformia</taxon>
        <taxon>Chrysomeloidea</taxon>
        <taxon>Chrysomelidae</taxon>
        <taxon>Bruchinae</taxon>
        <taxon>Bruchini</taxon>
        <taxon>Callosobruchus</taxon>
    </lineage>
</organism>
<evidence type="ECO:0000256" key="1">
    <source>
        <dbReference type="ARBA" id="ARBA00004141"/>
    </source>
</evidence>
<gene>
    <name evidence="9" type="ORF">CALMAC_LOCUS16516</name>
</gene>
<dbReference type="GO" id="GO:0004984">
    <property type="term" value="F:olfactory receptor activity"/>
    <property type="evidence" value="ECO:0007669"/>
    <property type="project" value="InterPro"/>
</dbReference>
<evidence type="ECO:0000256" key="7">
    <source>
        <dbReference type="ARBA" id="ARBA00023170"/>
    </source>
</evidence>
<reference evidence="9 10" key="1">
    <citation type="submission" date="2019-01" db="EMBL/GenBank/DDBJ databases">
        <authorList>
            <person name="Sayadi A."/>
        </authorList>
    </citation>
    <scope>NUCLEOTIDE SEQUENCE [LARGE SCALE GENOMIC DNA]</scope>
</reference>
<dbReference type="EMBL" id="CAACVG010011432">
    <property type="protein sequence ID" value="VEN58059.1"/>
    <property type="molecule type" value="Genomic_DNA"/>
</dbReference>
<keyword evidence="8" id="KW-0807">Transducer</keyword>
<feature type="non-terminal residue" evidence="9">
    <location>
        <position position="75"/>
    </location>
</feature>
<dbReference type="GO" id="GO:0005549">
    <property type="term" value="F:odorant binding"/>
    <property type="evidence" value="ECO:0007669"/>
    <property type="project" value="InterPro"/>
</dbReference>
<evidence type="ECO:0000256" key="8">
    <source>
        <dbReference type="ARBA" id="ARBA00023224"/>
    </source>
</evidence>
<dbReference type="OrthoDB" id="6726851at2759"/>
<proteinExistence type="predicted"/>
<dbReference type="AlphaFoldDB" id="A0A653DCX8"/>
<sequence length="75" mass="8415">MIIDAVVMSFATICATQIDVLNDSIRNVISNDITESYERIKMCVVHHNDIIVLVRMLEKQFSAIILAQYVSSGLT</sequence>
<keyword evidence="4" id="KW-0552">Olfaction</keyword>
<accession>A0A653DCX8</accession>
<evidence type="ECO:0000256" key="3">
    <source>
        <dbReference type="ARBA" id="ARBA00022692"/>
    </source>
</evidence>
<evidence type="ECO:0000256" key="6">
    <source>
        <dbReference type="ARBA" id="ARBA00023136"/>
    </source>
</evidence>
<dbReference type="Pfam" id="PF02949">
    <property type="entry name" value="7tm_6"/>
    <property type="match status" value="1"/>
</dbReference>
<dbReference type="Proteomes" id="UP000410492">
    <property type="component" value="Unassembled WGS sequence"/>
</dbReference>
<dbReference type="GO" id="GO:0016020">
    <property type="term" value="C:membrane"/>
    <property type="evidence" value="ECO:0007669"/>
    <property type="project" value="UniProtKB-SubCell"/>
</dbReference>
<evidence type="ECO:0000313" key="10">
    <source>
        <dbReference type="Proteomes" id="UP000410492"/>
    </source>
</evidence>